<comment type="caution">
    <text evidence="8">The sequence shown here is derived from an EMBL/GenBank/DDBJ whole genome shotgun (WGS) entry which is preliminary data.</text>
</comment>
<dbReference type="EC" id="5.2.1.8" evidence="2 6"/>
<accession>A0A915YR99</accession>
<gene>
    <name evidence="8" type="ORF">CHRIB12_LOCUS1821</name>
</gene>
<dbReference type="AlphaFoldDB" id="A0A915YR99"/>
<dbReference type="Pfam" id="PF00254">
    <property type="entry name" value="FKBP_C"/>
    <property type="match status" value="1"/>
</dbReference>
<protein>
    <recommendedName>
        <fullName evidence="2 6">peptidylprolyl isomerase</fullName>
        <ecNumber evidence="2 6">5.2.1.8</ecNumber>
    </recommendedName>
</protein>
<dbReference type="VEuPathDB" id="FungiDB:RhiirFUN_000743"/>
<evidence type="ECO:0000256" key="2">
    <source>
        <dbReference type="ARBA" id="ARBA00013194"/>
    </source>
</evidence>
<dbReference type="PROSITE" id="PS50059">
    <property type="entry name" value="FKBP_PPIASE"/>
    <property type="match status" value="1"/>
</dbReference>
<keyword evidence="4 6" id="KW-0413">Isomerase</keyword>
<sequence length="131" mass="14591">MERNSCVFFSENKNFPKVGDRIFIHYTGYFRNYNEEHGEVRAKGPKFDSSIDRNKPLDCKVGVGQLIRGWDEGILRLSLGQKATLAVSSDYGYGSSGFGTVIPPNADLVFDVELIGINDLSIPSEQPKQSE</sequence>
<evidence type="ECO:0000256" key="4">
    <source>
        <dbReference type="ARBA" id="ARBA00023235"/>
    </source>
</evidence>
<dbReference type="PANTHER" id="PTHR10516">
    <property type="entry name" value="PEPTIDYL-PROLYL CIS-TRANS ISOMERASE"/>
    <property type="match status" value="1"/>
</dbReference>
<evidence type="ECO:0000256" key="6">
    <source>
        <dbReference type="PROSITE-ProRule" id="PRU00277"/>
    </source>
</evidence>
<organism evidence="8 9">
    <name type="scientific">Rhizophagus irregularis</name>
    <dbReference type="NCBI Taxonomy" id="588596"/>
    <lineage>
        <taxon>Eukaryota</taxon>
        <taxon>Fungi</taxon>
        <taxon>Fungi incertae sedis</taxon>
        <taxon>Mucoromycota</taxon>
        <taxon>Glomeromycotina</taxon>
        <taxon>Glomeromycetes</taxon>
        <taxon>Glomerales</taxon>
        <taxon>Glomeraceae</taxon>
        <taxon>Rhizophagus</taxon>
    </lineage>
</organism>
<dbReference type="PANTHER" id="PTHR10516:SF443">
    <property type="entry name" value="FK506-BINDING PROTEIN 59-RELATED"/>
    <property type="match status" value="1"/>
</dbReference>
<evidence type="ECO:0000256" key="1">
    <source>
        <dbReference type="ARBA" id="ARBA00000971"/>
    </source>
</evidence>
<proteinExistence type="inferred from homology"/>
<dbReference type="InterPro" id="IPR001179">
    <property type="entry name" value="PPIase_FKBP_dom"/>
</dbReference>
<dbReference type="InterPro" id="IPR050689">
    <property type="entry name" value="FKBP-type_PPIase"/>
</dbReference>
<keyword evidence="3 6" id="KW-0697">Rotamase</keyword>
<reference evidence="8" key="1">
    <citation type="submission" date="2020-05" db="EMBL/GenBank/DDBJ databases">
        <authorList>
            <person name="Rincon C."/>
            <person name="Sanders R I."/>
            <person name="Robbins C."/>
            <person name="Chaturvedi A."/>
        </authorList>
    </citation>
    <scope>NUCLEOTIDE SEQUENCE</scope>
    <source>
        <strain evidence="8">CHB12</strain>
    </source>
</reference>
<feature type="domain" description="PPIase FKBP-type" evidence="7">
    <location>
        <begin position="19"/>
        <end position="118"/>
    </location>
</feature>
<comment type="catalytic activity">
    <reaction evidence="1 6">
        <text>[protein]-peptidylproline (omega=180) = [protein]-peptidylproline (omega=0)</text>
        <dbReference type="Rhea" id="RHEA:16237"/>
        <dbReference type="Rhea" id="RHEA-COMP:10747"/>
        <dbReference type="Rhea" id="RHEA-COMP:10748"/>
        <dbReference type="ChEBI" id="CHEBI:83833"/>
        <dbReference type="ChEBI" id="CHEBI:83834"/>
        <dbReference type="EC" id="5.2.1.8"/>
    </reaction>
</comment>
<comment type="similarity">
    <text evidence="5">Belongs to the FKBP-type PPIase family. FKBP1 subfamily.</text>
</comment>
<dbReference type="EMBL" id="CAGKOT010000002">
    <property type="protein sequence ID" value="CAB5314922.1"/>
    <property type="molecule type" value="Genomic_DNA"/>
</dbReference>
<evidence type="ECO:0000259" key="7">
    <source>
        <dbReference type="PROSITE" id="PS50059"/>
    </source>
</evidence>
<evidence type="ECO:0000313" key="8">
    <source>
        <dbReference type="EMBL" id="CAB5314922.1"/>
    </source>
</evidence>
<dbReference type="GO" id="GO:0005737">
    <property type="term" value="C:cytoplasm"/>
    <property type="evidence" value="ECO:0007669"/>
    <property type="project" value="TreeGrafter"/>
</dbReference>
<evidence type="ECO:0000256" key="3">
    <source>
        <dbReference type="ARBA" id="ARBA00023110"/>
    </source>
</evidence>
<dbReference type="GO" id="GO:0003755">
    <property type="term" value="F:peptidyl-prolyl cis-trans isomerase activity"/>
    <property type="evidence" value="ECO:0007669"/>
    <property type="project" value="UniProtKB-KW"/>
</dbReference>
<dbReference type="OrthoDB" id="1902587at2759"/>
<evidence type="ECO:0000313" key="9">
    <source>
        <dbReference type="Proteomes" id="UP000684084"/>
    </source>
</evidence>
<evidence type="ECO:0000256" key="5">
    <source>
        <dbReference type="ARBA" id="ARBA00038106"/>
    </source>
</evidence>
<dbReference type="Proteomes" id="UP000684084">
    <property type="component" value="Unassembled WGS sequence"/>
</dbReference>
<name>A0A915YR99_9GLOM</name>